<dbReference type="RefSeq" id="WP_136820123.1">
    <property type="nucleotide sequence ID" value="NZ_BMJX01000002.1"/>
</dbReference>
<accession>A0A4U0H686</accession>
<sequence length="156" mass="17089">MNIKYIFNLALLLTVLLWGSSCEKEVMNGTVGNPEQLLAGRISGTWANPVQIVTPPEVPAEVFGEMRLVFTMDESGNPKAFLGKDCPIVFSATESTWSVSGREEQAKVSLQGTTPVDEFDVKVNANSMTLSFYMGWENTETGETGKGDFKVTLSRQ</sequence>
<keyword evidence="2" id="KW-1185">Reference proteome</keyword>
<dbReference type="Proteomes" id="UP000309872">
    <property type="component" value="Unassembled WGS sequence"/>
</dbReference>
<gene>
    <name evidence="1" type="ORF">FAZ19_07600</name>
</gene>
<evidence type="ECO:0000313" key="1">
    <source>
        <dbReference type="EMBL" id="TJY66774.1"/>
    </source>
</evidence>
<evidence type="ECO:0008006" key="3">
    <source>
        <dbReference type="Google" id="ProtNLM"/>
    </source>
</evidence>
<dbReference type="OrthoDB" id="955533at2"/>
<dbReference type="EMBL" id="SUKA01000002">
    <property type="protein sequence ID" value="TJY66774.1"/>
    <property type="molecule type" value="Genomic_DNA"/>
</dbReference>
<evidence type="ECO:0000313" key="2">
    <source>
        <dbReference type="Proteomes" id="UP000309872"/>
    </source>
</evidence>
<name>A0A4U0H686_9SPHI</name>
<comment type="caution">
    <text evidence="1">The sequence shown here is derived from an EMBL/GenBank/DDBJ whole genome shotgun (WGS) entry which is preliminary data.</text>
</comment>
<organism evidence="1 2">
    <name type="scientific">Sphingobacterium alkalisoli</name>
    <dbReference type="NCBI Taxonomy" id="1874115"/>
    <lineage>
        <taxon>Bacteria</taxon>
        <taxon>Pseudomonadati</taxon>
        <taxon>Bacteroidota</taxon>
        <taxon>Sphingobacteriia</taxon>
        <taxon>Sphingobacteriales</taxon>
        <taxon>Sphingobacteriaceae</taxon>
        <taxon>Sphingobacterium</taxon>
    </lineage>
</organism>
<proteinExistence type="predicted"/>
<reference evidence="1 2" key="1">
    <citation type="submission" date="2019-04" db="EMBL/GenBank/DDBJ databases">
        <title>Sphingobacterium olei sp. nov., isolated from oil-contaminated soil.</title>
        <authorList>
            <person name="Liu B."/>
        </authorList>
    </citation>
    <scope>NUCLEOTIDE SEQUENCE [LARGE SCALE GENOMIC DNA]</scope>
    <source>
        <strain evidence="1 2">Y3L14</strain>
    </source>
</reference>
<protein>
    <recommendedName>
        <fullName evidence="3">Lipocalin-like domain-containing protein</fullName>
    </recommendedName>
</protein>
<dbReference type="PROSITE" id="PS51257">
    <property type="entry name" value="PROKAR_LIPOPROTEIN"/>
    <property type="match status" value="1"/>
</dbReference>
<dbReference type="AlphaFoldDB" id="A0A4U0H686"/>